<dbReference type="GO" id="GO:0016787">
    <property type="term" value="F:hydrolase activity"/>
    <property type="evidence" value="ECO:0007669"/>
    <property type="project" value="UniProtKB-KW"/>
</dbReference>
<dbReference type="SUPFAM" id="SSF51126">
    <property type="entry name" value="Pectin lyase-like"/>
    <property type="match status" value="1"/>
</dbReference>
<accession>A0ABT4Q5E0</accession>
<keyword evidence="1" id="KW-0378">Hydrolase</keyword>
<name>A0ABT4Q5E0_9BACL</name>
<comment type="caution">
    <text evidence="1">The sequence shown here is derived from an EMBL/GenBank/DDBJ whole genome shotgun (WGS) entry which is preliminary data.</text>
</comment>
<dbReference type="EMBL" id="JAQAGZ010000003">
    <property type="protein sequence ID" value="MCZ8512038.1"/>
    <property type="molecule type" value="Genomic_DNA"/>
</dbReference>
<protein>
    <submittedName>
        <fullName evidence="1">Glycosyl hydrolase family 28-related protein</fullName>
    </submittedName>
</protein>
<reference evidence="1 2" key="1">
    <citation type="submission" date="2022-12" db="EMBL/GenBank/DDBJ databases">
        <title>Draft genome sequence of Paenibacillus sp. dW9.</title>
        <authorList>
            <person name="Choi E.-W."/>
            <person name="Kim D.-U."/>
        </authorList>
    </citation>
    <scope>NUCLEOTIDE SEQUENCE [LARGE SCALE GENOMIC DNA]</scope>
    <source>
        <strain evidence="2">dW9</strain>
    </source>
</reference>
<dbReference type="RefSeq" id="WP_269880426.1">
    <property type="nucleotide sequence ID" value="NZ_JAQAGZ010000003.1"/>
</dbReference>
<keyword evidence="2" id="KW-1185">Reference proteome</keyword>
<dbReference type="InterPro" id="IPR011050">
    <property type="entry name" value="Pectin_lyase_fold/virulence"/>
</dbReference>
<dbReference type="Gene3D" id="2.160.20.10">
    <property type="entry name" value="Single-stranded right-handed beta-helix, Pectin lyase-like"/>
    <property type="match status" value="1"/>
</dbReference>
<proteinExistence type="predicted"/>
<evidence type="ECO:0000313" key="2">
    <source>
        <dbReference type="Proteomes" id="UP001527882"/>
    </source>
</evidence>
<sequence>MTDHIAFTVMTPEQMSKNPAQAVYLDDKGMLRYVPDYRGNTIPDFSNAGYMGGGVKLPEVQVKVTVEPGEGDDTARIQAAIDQVSKLNADQVGLRGAVLLKAGVYRIAGSIKISSSGVVLRGEGQGEDGTVLIATGTSKRALVQVAGSSGAKQQASDSPRTITDAYMPVGARSFHVQSVQGLKEGDTVLVRKISNKDFISFIKMDRITPRPDKPSETKMWEPFNLDFDRVITKIEGNEITVDAPLTDAIDTHWGGGTVIKSSDAGRIEKVGIENLRGDTKYNPNVKKTGKGKPYLADENHASHFITLNNVKNSWVKDITAVHFAIYAVSIGKGAKWNTVQDSRNLDMISVLTGGLRYPFNVEGELNLVQRVYSETARHAFVLGSQVKGPNVFLQDVSVQNHATSEPHHRWSVGGLFDNVSAPIAVQDRQHYGTGHGWAGANYVLWNTSGQVIAQKPPTASTWVIGHVGTRSKGAFEPRDPAFFASFGKHVEPRSLYLKQLEDRLGLKALEAMGSYTFHDVLDDSAQDIMSGDDGSDS</sequence>
<gene>
    <name evidence="1" type="ORF">O9H85_06275</name>
</gene>
<dbReference type="Proteomes" id="UP001527882">
    <property type="component" value="Unassembled WGS sequence"/>
</dbReference>
<evidence type="ECO:0000313" key="1">
    <source>
        <dbReference type="EMBL" id="MCZ8512038.1"/>
    </source>
</evidence>
<dbReference type="InterPro" id="IPR012334">
    <property type="entry name" value="Pectin_lyas_fold"/>
</dbReference>
<organism evidence="1 2">
    <name type="scientific">Paenibacillus gyeongsangnamensis</name>
    <dbReference type="NCBI Taxonomy" id="3388067"/>
    <lineage>
        <taxon>Bacteria</taxon>
        <taxon>Bacillati</taxon>
        <taxon>Bacillota</taxon>
        <taxon>Bacilli</taxon>
        <taxon>Bacillales</taxon>
        <taxon>Paenibacillaceae</taxon>
        <taxon>Paenibacillus</taxon>
    </lineage>
</organism>